<feature type="transmembrane region" description="Helical" evidence="6">
    <location>
        <begin position="91"/>
        <end position="110"/>
    </location>
</feature>
<keyword evidence="5" id="KW-0511">Multifunctional enzyme</keyword>
<dbReference type="Gene3D" id="3.40.50.980">
    <property type="match status" value="2"/>
</dbReference>
<keyword evidence="3" id="KW-0677">Repeat</keyword>
<dbReference type="GO" id="GO:0017000">
    <property type="term" value="P:antibiotic biosynthetic process"/>
    <property type="evidence" value="ECO:0007669"/>
    <property type="project" value="UniProtKB-KW"/>
</dbReference>
<keyword evidence="6" id="KW-0472">Membrane</keyword>
<sequence>MIETGGTIKDSVCYGEPIIDESSYPFTLTELLVNTAKKHPDKEIIFLNKEGYKKQISYSILLAEARKYLTCLNESGLKQGDKLVLQLDDNYKFIIIFWACVLGGIIPVILNVPDNFKVLNSDNKTLLNVLGVMDRAIVLTNNQLIESISSFLETQHNKNKILNIDSLVGKEPKKEIETKPDDISVILFTSGSTGAPKGITLTHGNIVNLEKAVVQMNDFNSNDISVNWMPLEHVGGIVMFHIRDVYCGAKQIIIRKEYILAKPIRWIDVISNYKATITWAPNFAFSLINQSLEQSSTIDGWDLSNMKFILNGGEAINPTTSRRFLELLAQFGLSDNSIFPSWGMSETSSGMVYSHCFNSSTGVNCLDSFNYGELVKLSDSNCSGSQFVQLGHPIPGSAIRIVNSAGKVIKENLIGNIQVKGKNVTCGYYNNDALNKQVFTKDNWFDTGDIGFVSDGKLTITGRIKDIIVINGNNYNSSDIEYVIETIEAVVPTFTAAISVRDSNSDTDKLVIFYCSEKKDITSIYNQIIQIEKKLIENFRLRASEIIPLQKKDIGKTSIGKIKRTELVRKYLEGKYKEIIDQTLRYATDMDTNFQNKSLPLTRIQAELLLISKTILGITNLGINDSFFNTGGNSIHVIMLVAEINRVFEVDVPVSTVFELQKLNLIADFIKESKKINIFPIIRAEIKKCYPVTSSQKRMLLINEMEGIGCTYNNPLLIKLKGELNIVRLEQAFQVLLQRHDILRTSFHFQNETYLQEIHEFVPFYLKYIRLDETENLDKHDILKKFVKPFKLDKAPLMRGIVIQTNENDFLLGIDVHHVITDGTSQMLMMNEVFQIYEGRNNNFNQMLQFKDYAVWEDDYFKSETIRQKEQFWMNMDLTANPKYDLNLDFQRKVIQSFEGKVISEKISGDLKIKLQKIANENGTTIFTILFMTYKLLLAKYSGSEELVVGTLVNGRTRSEIRSMLGLFTNSLPIKSHPSKSKKISEYLIELKDILIRALSNHEYPFDKMVEKLSHIHNTNRNPMFDTMFIYQNYDQSIKLSEDSSLKIVSFENVIVGSKVDITLYGVEKSGQIEFILEYCSSLFKESTMQRFMYHYLQILQLIVEGRVKYINELYLTDENISNLLFHKPIREIYPETKVIQQLFKERVEISPDSSAVNFGDLSFTYSKLNNLSNEVANLLKRMNIGRNQIVAILLDRSPDMIVAMLGVIKSGAAFLPIDPELPTDRVRYMLEDSEAKAIITTSELYSDIIPDQRISILDMVTLEYKNSLKEPINTNVVDDPVYVYYTSGSSGKPKGVVVSHKAVNNFIHSFNKKIGMNEKDTILSITTISFDPVIVETFLSLVFGISIVLTNHIEQKDVNAIAKLIDNNEISVLQITPSRLKLFLKNENNIESLKKLKKLIIGGEALSKSLYQSISFLNQTDIYNVYGPTEATVWTTVKHITQVSDISIGNPIGNMEIYILDENFHMQPTGIPGEIYISGDGLAKGYLNNEKLTKDKFVDNPFRKGKKMYASGDQGRWLENGEVDYLGRIDSQVKIRGYRIELDEISNQLLQSNLVEEVVTIILGNTEDEGDEASICLYFVSDKNINITEINEYLYSKLPSYMIPRFYVQVSSIPLTPSGKTDIKKLPKPSMSERKVLNYLGPKTIFQKFLVEMWEEILGIEPIGIRDNFFELGGNSFKATLFIYRLQEKTGKVVSLRTLYEYPTIELIDEKVDHNLLIKAGLILPTVARDYYPLSHQQSMIYAATQINGGDLAYNLPVYFEVRGSINVTKMKDSIIEVLNRHSVFKTYLEWHDEEIVQKINYDVKFKVEILNQDGLSQEEALESFMQPFDLHTAPLVRVRILLLSEKTIIMFDIHHIITDGVSLKIFFDEISRLYEGQELSEVNLHYTDYLSWSSIHSEYSQDDENYWITQFEKPVSQIDIRTDFKRPLIRNLKGGNTSIQLNKEWLINLNQSLSNNNQTLFTGLISALYLILYTYSDSNDIIIGTPVSSRPQVEFSSVLGMFINTIALRQDIESEITLMQFLSDVNSNLVDAFTHKSYPFSQLLKKLNYKSSPGRTPIFDVMIVLQNFEFEGIHIEGTDVNYFQPKMHLAKFDLVLTVKQNDSGLHLNLDYSLSLWKQETIKKILEDYCEALKMIFVNQNMKISDFRTKSKYLEFISDNNNINFIF</sequence>
<protein>
    <recommendedName>
        <fullName evidence="7">Carrier domain-containing protein</fullName>
    </recommendedName>
</protein>
<proteinExistence type="inferred from homology"/>
<evidence type="ECO:0000256" key="5">
    <source>
        <dbReference type="ARBA" id="ARBA00023268"/>
    </source>
</evidence>
<dbReference type="InterPro" id="IPR023213">
    <property type="entry name" value="CAT-like_dom_sf"/>
</dbReference>
<dbReference type="Pfam" id="PF00550">
    <property type="entry name" value="PP-binding"/>
    <property type="match status" value="2"/>
</dbReference>
<dbReference type="EMBL" id="CP011058">
    <property type="protein sequence ID" value="AJY76270.1"/>
    <property type="molecule type" value="Genomic_DNA"/>
</dbReference>
<dbReference type="KEGG" id="pbj:VN24_19025"/>
<reference evidence="8 9" key="1">
    <citation type="journal article" date="2015" name="J. Biotechnol.">
        <title>Complete genome sequence of Paenibacillus beijingensis 7188(T) (=DSM 24997(T)), a novel rhizobacterium from jujube garden soil.</title>
        <authorList>
            <person name="Kwak Y."/>
            <person name="Shin J.H."/>
        </authorList>
    </citation>
    <scope>NUCLEOTIDE SEQUENCE [LARGE SCALE GENOMIC DNA]</scope>
    <source>
        <strain evidence="8 9">DSM 24997</strain>
    </source>
</reference>
<evidence type="ECO:0000313" key="9">
    <source>
        <dbReference type="Proteomes" id="UP000032633"/>
    </source>
</evidence>
<dbReference type="GO" id="GO:0031177">
    <property type="term" value="F:phosphopantetheine binding"/>
    <property type="evidence" value="ECO:0007669"/>
    <property type="project" value="TreeGrafter"/>
</dbReference>
<reference evidence="9" key="2">
    <citation type="submission" date="2015-03" db="EMBL/GenBank/DDBJ databases">
        <title>Genome sequence of Paenibacillus beijingensis strain DSM 24997T.</title>
        <authorList>
            <person name="Kwak Y."/>
            <person name="Shin J.-H."/>
        </authorList>
    </citation>
    <scope>NUCLEOTIDE SEQUENCE [LARGE SCALE GENOMIC DNA]</scope>
    <source>
        <strain evidence="9">DSM 24997</strain>
    </source>
</reference>
<keyword evidence="4" id="KW-0045">Antibiotic biosynthesis</keyword>
<evidence type="ECO:0000256" key="3">
    <source>
        <dbReference type="ARBA" id="ARBA00022737"/>
    </source>
</evidence>
<evidence type="ECO:0000256" key="2">
    <source>
        <dbReference type="ARBA" id="ARBA00006432"/>
    </source>
</evidence>
<name>A0A0D5NM97_9BACL</name>
<dbReference type="InterPro" id="IPR020845">
    <property type="entry name" value="AMP-binding_CS"/>
</dbReference>
<evidence type="ECO:0000259" key="7">
    <source>
        <dbReference type="PROSITE" id="PS50075"/>
    </source>
</evidence>
<dbReference type="PANTHER" id="PTHR45527:SF1">
    <property type="entry name" value="FATTY ACID SYNTHASE"/>
    <property type="match status" value="1"/>
</dbReference>
<dbReference type="InterPro" id="IPR036736">
    <property type="entry name" value="ACP-like_sf"/>
</dbReference>
<evidence type="ECO:0000256" key="4">
    <source>
        <dbReference type="ARBA" id="ARBA00023194"/>
    </source>
</evidence>
<dbReference type="RefSeq" id="WP_045671698.1">
    <property type="nucleotide sequence ID" value="NZ_CP011058.1"/>
</dbReference>
<dbReference type="Gene3D" id="3.30.300.30">
    <property type="match status" value="2"/>
</dbReference>
<dbReference type="InterPro" id="IPR001242">
    <property type="entry name" value="Condensation_dom"/>
</dbReference>
<dbReference type="Pfam" id="PF00501">
    <property type="entry name" value="AMP-binding"/>
    <property type="match status" value="2"/>
</dbReference>
<dbReference type="Gene3D" id="3.40.50.12780">
    <property type="entry name" value="N-terminal domain of ligase-like"/>
    <property type="match status" value="1"/>
</dbReference>
<dbReference type="PANTHER" id="PTHR45527">
    <property type="entry name" value="NONRIBOSOMAL PEPTIDE SYNTHETASE"/>
    <property type="match status" value="1"/>
</dbReference>
<comment type="similarity">
    <text evidence="2">Belongs to the ATP-dependent AMP-binding enzyme family.</text>
</comment>
<dbReference type="Gene3D" id="3.30.559.10">
    <property type="entry name" value="Chloramphenicol acetyltransferase-like domain"/>
    <property type="match status" value="2"/>
</dbReference>
<dbReference type="InterPro" id="IPR045851">
    <property type="entry name" value="AMP-bd_C_sf"/>
</dbReference>
<dbReference type="PATRIC" id="fig|1126833.4.peg.4188"/>
<dbReference type="InterPro" id="IPR010071">
    <property type="entry name" value="AA_adenyl_dom"/>
</dbReference>
<keyword evidence="6" id="KW-1133">Transmembrane helix</keyword>
<dbReference type="Gene3D" id="1.10.1200.10">
    <property type="entry name" value="ACP-like"/>
    <property type="match status" value="2"/>
</dbReference>
<dbReference type="SUPFAM" id="SSF56801">
    <property type="entry name" value="Acetyl-CoA synthetase-like"/>
    <property type="match status" value="2"/>
</dbReference>
<accession>A0A0D5NM97</accession>
<comment type="cofactor">
    <cofactor evidence="1">
        <name>pantetheine 4'-phosphate</name>
        <dbReference type="ChEBI" id="CHEBI:47942"/>
    </cofactor>
</comment>
<dbReference type="OrthoDB" id="9765680at2"/>
<dbReference type="GO" id="GO:0008610">
    <property type="term" value="P:lipid biosynthetic process"/>
    <property type="evidence" value="ECO:0007669"/>
    <property type="project" value="UniProtKB-ARBA"/>
</dbReference>
<dbReference type="Gene3D" id="3.30.559.30">
    <property type="entry name" value="Nonribosomal peptide synthetase, condensation domain"/>
    <property type="match status" value="2"/>
</dbReference>
<dbReference type="NCBIfam" id="TIGR01733">
    <property type="entry name" value="AA-adenyl-dom"/>
    <property type="match status" value="1"/>
</dbReference>
<dbReference type="GO" id="GO:0043041">
    <property type="term" value="P:amino acid activation for nonribosomal peptide biosynthetic process"/>
    <property type="evidence" value="ECO:0007669"/>
    <property type="project" value="TreeGrafter"/>
</dbReference>
<dbReference type="SUPFAM" id="SSF52777">
    <property type="entry name" value="CoA-dependent acyltransferases"/>
    <property type="match status" value="4"/>
</dbReference>
<feature type="domain" description="Carrier" evidence="7">
    <location>
        <begin position="1642"/>
        <end position="1717"/>
    </location>
</feature>
<dbReference type="Proteomes" id="UP000032633">
    <property type="component" value="Chromosome"/>
</dbReference>
<gene>
    <name evidence="8" type="ORF">VN24_19025</name>
</gene>
<dbReference type="GO" id="GO:0003824">
    <property type="term" value="F:catalytic activity"/>
    <property type="evidence" value="ECO:0007669"/>
    <property type="project" value="UniProtKB-KW"/>
</dbReference>
<dbReference type="Pfam" id="PF00668">
    <property type="entry name" value="Condensation"/>
    <property type="match status" value="2"/>
</dbReference>
<dbReference type="PROSITE" id="PS00455">
    <property type="entry name" value="AMP_BINDING"/>
    <property type="match status" value="2"/>
</dbReference>
<evidence type="ECO:0000256" key="1">
    <source>
        <dbReference type="ARBA" id="ARBA00001957"/>
    </source>
</evidence>
<dbReference type="STRING" id="1126833.VN24_19025"/>
<keyword evidence="9" id="KW-1185">Reference proteome</keyword>
<feature type="domain" description="Carrier" evidence="7">
    <location>
        <begin position="599"/>
        <end position="674"/>
    </location>
</feature>
<evidence type="ECO:0000256" key="6">
    <source>
        <dbReference type="SAM" id="Phobius"/>
    </source>
</evidence>
<dbReference type="InterPro" id="IPR000873">
    <property type="entry name" value="AMP-dep_synth/lig_dom"/>
</dbReference>
<dbReference type="PROSITE" id="PS50075">
    <property type="entry name" value="CARRIER"/>
    <property type="match status" value="2"/>
</dbReference>
<organism evidence="8 9">
    <name type="scientific">Paenibacillus beijingensis</name>
    <dbReference type="NCBI Taxonomy" id="1126833"/>
    <lineage>
        <taxon>Bacteria</taxon>
        <taxon>Bacillati</taxon>
        <taxon>Bacillota</taxon>
        <taxon>Bacilli</taxon>
        <taxon>Bacillales</taxon>
        <taxon>Paenibacillaceae</taxon>
        <taxon>Paenibacillus</taxon>
    </lineage>
</organism>
<evidence type="ECO:0000313" key="8">
    <source>
        <dbReference type="EMBL" id="AJY76270.1"/>
    </source>
</evidence>
<dbReference type="InterPro" id="IPR042099">
    <property type="entry name" value="ANL_N_sf"/>
</dbReference>
<keyword evidence="6" id="KW-0812">Transmembrane</keyword>
<dbReference type="GO" id="GO:0005737">
    <property type="term" value="C:cytoplasm"/>
    <property type="evidence" value="ECO:0007669"/>
    <property type="project" value="TreeGrafter"/>
</dbReference>
<dbReference type="SUPFAM" id="SSF47336">
    <property type="entry name" value="ACP-like"/>
    <property type="match status" value="2"/>
</dbReference>
<dbReference type="GO" id="GO:0044550">
    <property type="term" value="P:secondary metabolite biosynthetic process"/>
    <property type="evidence" value="ECO:0007669"/>
    <property type="project" value="TreeGrafter"/>
</dbReference>
<dbReference type="Gene3D" id="2.30.38.10">
    <property type="entry name" value="Luciferase, Domain 3"/>
    <property type="match status" value="1"/>
</dbReference>
<dbReference type="InterPro" id="IPR009081">
    <property type="entry name" value="PP-bd_ACP"/>
</dbReference>
<dbReference type="FunFam" id="3.40.50.980:FF:000001">
    <property type="entry name" value="Non-ribosomal peptide synthetase"/>
    <property type="match status" value="1"/>
</dbReference>
<dbReference type="CDD" id="cd19531">
    <property type="entry name" value="LCL_NRPS-like"/>
    <property type="match status" value="1"/>
</dbReference>
<dbReference type="HOGENOM" id="CLU_000022_0_5_9"/>